<feature type="domain" description="Cation/H(+) antiporter C-terminal" evidence="16">
    <location>
        <begin position="646"/>
        <end position="792"/>
    </location>
</feature>
<evidence type="ECO:0000256" key="4">
    <source>
        <dbReference type="ARBA" id="ARBA00022448"/>
    </source>
</evidence>
<gene>
    <name evidence="17" type="ORF">GQ55_8G007000</name>
</gene>
<dbReference type="GO" id="GO:1902600">
    <property type="term" value="P:proton transmembrane transport"/>
    <property type="evidence" value="ECO:0007669"/>
    <property type="project" value="InterPro"/>
</dbReference>
<evidence type="ECO:0000259" key="14">
    <source>
        <dbReference type="Pfam" id="PF00999"/>
    </source>
</evidence>
<feature type="transmembrane region" description="Helical" evidence="13">
    <location>
        <begin position="394"/>
        <end position="415"/>
    </location>
</feature>
<evidence type="ECO:0000256" key="10">
    <source>
        <dbReference type="ARBA" id="ARBA00023136"/>
    </source>
</evidence>
<evidence type="ECO:0000256" key="5">
    <source>
        <dbReference type="ARBA" id="ARBA00022538"/>
    </source>
</evidence>
<dbReference type="PANTHER" id="PTHR32468:SF30">
    <property type="entry name" value="OS12G0109150 PROTEIN"/>
    <property type="match status" value="1"/>
</dbReference>
<dbReference type="OrthoDB" id="749367at2759"/>
<name>A0A2T7CJ81_9POAL</name>
<dbReference type="InterPro" id="IPR050794">
    <property type="entry name" value="CPA2_transporter"/>
</dbReference>
<evidence type="ECO:0000313" key="17">
    <source>
        <dbReference type="EMBL" id="PUZ43409.1"/>
    </source>
</evidence>
<dbReference type="GO" id="GO:0006885">
    <property type="term" value="P:regulation of pH"/>
    <property type="evidence" value="ECO:0007669"/>
    <property type="project" value="TreeGrafter"/>
</dbReference>
<dbReference type="Gene3D" id="1.20.1530.20">
    <property type="match status" value="1"/>
</dbReference>
<keyword evidence="4" id="KW-0813">Transport</keyword>
<sequence>MAEVANLSSGSQPTVKPLAAACYDNNLVNSQGMFLGDQPLRFSLPLLLVQVSVILVLSAAAHLLLRRLGQSRFVTHMLVGVLLGPTVLGRSESFRGVLFSERGTYILESVSLVALILFLFSMGVKTDLSLLRRPSGRAVAVGITGSLVPLAVTLPVFHALQPSLPEDLRGSSLITELAVRLSLSSFPVIADALSDLDLLNTDLGRIALTASLITDVTSWFLRACSAAVFLVSEAKSPAFTAQILASFVAFVLFVGFVARPAGRYIAYKRTPAGSLLSEGSFVVVVIAALLSALVTDSIGFKYMIGPMMLGLALPGGMPIGATMTERLDSFFIALFLPVYMALSGYRTDLAELTKEETSEKWCALELFVGLCVSGKLVGCVAAGLFFAMPFRDAIVLALMLNIRGIVEVAAINNWGDTMKATAEHYSILTLSMVLITAVSTPLIKLLYDPAGQFMRAKRRTLEDLRPSADLRLLTCLYSEDHAAPLIDLLEASAGSSRESPVSLIVLHLTELVGRAASVLKPHRQSKSGGGGGSSSSDRIMNAFRHLEQQAAPGAVTVSPYVAQSPYSSMHHDVCSLAHSRKANLILLPFHKSSDGARSTANNSIRSINRAVLQYAPCSVAILVDHGLAAGSACATSANSLLQRAALYFLGGPDDREALAYAARMPDAGNMSLTVVRFKLRNWVGMGGSDEARDEEVLHQFWTRHRDNDRVVYVEKTVEDAEGTASVVRSMSEKFDLLIVGRRGGDDKDLEGSAALTSGLSDWSEFPELGVLGDMLASAEFASRVSILVIQQQPVKNAPACASREEEDNGDDDYYPYYSYSPSSRPRYELQIGRWEDEPAAAASQPAIGFTGRDYDDHYPDDLLQSGSGWVDQLAQDSWLVHHDVASLIQDILYFEYTSMVPEALGQNVTSSKKAQVKWYRNILEAYKNSSSPLKTPAEAAKLVATALSRIQRADLEVHNKCIGDGDGFSAYVDTADPRESANVPMEVHEMVIKRAQARTDRDYQKADALLRSLNKAGYKYSN</sequence>
<dbReference type="GO" id="GO:0006813">
    <property type="term" value="P:potassium ion transport"/>
    <property type="evidence" value="ECO:0007669"/>
    <property type="project" value="UniProtKB-KW"/>
</dbReference>
<evidence type="ECO:0000259" key="15">
    <source>
        <dbReference type="Pfam" id="PF23256"/>
    </source>
</evidence>
<dbReference type="Proteomes" id="UP000244336">
    <property type="component" value="Chromosome 8"/>
</dbReference>
<comment type="subcellular location">
    <subcellularLocation>
        <location evidence="3">Membrane</location>
        <topology evidence="3">Multi-pass membrane protein</topology>
    </subcellularLocation>
    <subcellularLocation>
        <location evidence="2">Plastid</location>
        <location evidence="2">Chloroplast envelope</location>
    </subcellularLocation>
</comment>
<dbReference type="GO" id="GO:0009941">
    <property type="term" value="C:chloroplast envelope"/>
    <property type="evidence" value="ECO:0007669"/>
    <property type="project" value="UniProtKB-SubCell"/>
</dbReference>
<dbReference type="EMBL" id="CM009756">
    <property type="protein sequence ID" value="PUZ43409.1"/>
    <property type="molecule type" value="Genomic_DNA"/>
</dbReference>
<comment type="function">
    <text evidence="1">May function as sodium-coupled metabolite transporter across the chloroplast envelope.</text>
</comment>
<dbReference type="GO" id="GO:0015297">
    <property type="term" value="F:antiporter activity"/>
    <property type="evidence" value="ECO:0007669"/>
    <property type="project" value="InterPro"/>
</dbReference>
<feature type="region of interest" description="Disordered" evidence="12">
    <location>
        <begin position="796"/>
        <end position="815"/>
    </location>
</feature>
<evidence type="ECO:0000256" key="1">
    <source>
        <dbReference type="ARBA" id="ARBA00003198"/>
    </source>
</evidence>
<dbReference type="Pfam" id="PF00999">
    <property type="entry name" value="Na_H_Exchanger"/>
    <property type="match status" value="1"/>
</dbReference>
<evidence type="ECO:0000256" key="7">
    <source>
        <dbReference type="ARBA" id="ARBA00022958"/>
    </source>
</evidence>
<dbReference type="Gramene" id="PUZ43409">
    <property type="protein sequence ID" value="PUZ43409"/>
    <property type="gene ID" value="GQ55_8G007000"/>
</dbReference>
<evidence type="ECO:0000256" key="13">
    <source>
        <dbReference type="SAM" id="Phobius"/>
    </source>
</evidence>
<keyword evidence="9" id="KW-0406">Ion transport</keyword>
<dbReference type="FunFam" id="1.20.1530.20:FF:000023">
    <property type="entry name" value="Cation/H(+) antiporter 14"/>
    <property type="match status" value="1"/>
</dbReference>
<keyword evidence="8 13" id="KW-1133">Transmembrane helix</keyword>
<evidence type="ECO:0000256" key="6">
    <source>
        <dbReference type="ARBA" id="ARBA00022692"/>
    </source>
</evidence>
<evidence type="ECO:0000313" key="18">
    <source>
        <dbReference type="Proteomes" id="UP000244336"/>
    </source>
</evidence>
<keyword evidence="6 13" id="KW-0812">Transmembrane</keyword>
<dbReference type="AlphaFoldDB" id="A0A2T7CJ81"/>
<feature type="domain" description="Cation/H(+) antiporter central" evidence="15">
    <location>
        <begin position="504"/>
        <end position="630"/>
    </location>
</feature>
<feature type="compositionally biased region" description="Acidic residues" evidence="12">
    <location>
        <begin position="804"/>
        <end position="813"/>
    </location>
</feature>
<dbReference type="GO" id="GO:0012505">
    <property type="term" value="C:endomembrane system"/>
    <property type="evidence" value="ECO:0007669"/>
    <property type="project" value="TreeGrafter"/>
</dbReference>
<feature type="transmembrane region" description="Helical" evidence="13">
    <location>
        <begin position="427"/>
        <end position="447"/>
    </location>
</feature>
<comment type="similarity">
    <text evidence="11">Belongs to the monovalent cation:proton antiporter 2 (CPA2) transporter (TC 2.A.37) family. CHX (TC 2.A.37.4) subfamily.</text>
</comment>
<dbReference type="InterPro" id="IPR038770">
    <property type="entry name" value="Na+/solute_symporter_sf"/>
</dbReference>
<feature type="transmembrane region" description="Helical" evidence="13">
    <location>
        <begin position="243"/>
        <end position="262"/>
    </location>
</feature>
<proteinExistence type="inferred from homology"/>
<feature type="transmembrane region" description="Helical" evidence="13">
    <location>
        <begin position="366"/>
        <end position="387"/>
    </location>
</feature>
<dbReference type="GO" id="GO:0016020">
    <property type="term" value="C:membrane"/>
    <property type="evidence" value="ECO:0007669"/>
    <property type="project" value="UniProtKB-SubCell"/>
</dbReference>
<feature type="transmembrane region" description="Helical" evidence="13">
    <location>
        <begin position="327"/>
        <end position="346"/>
    </location>
</feature>
<feature type="domain" description="Cation/H+ exchanger transmembrane" evidence="14">
    <location>
        <begin position="56"/>
        <end position="440"/>
    </location>
</feature>
<evidence type="ECO:0000256" key="12">
    <source>
        <dbReference type="SAM" id="MobiDB-lite"/>
    </source>
</evidence>
<evidence type="ECO:0000259" key="16">
    <source>
        <dbReference type="Pfam" id="PF23259"/>
    </source>
</evidence>
<evidence type="ECO:0000256" key="9">
    <source>
        <dbReference type="ARBA" id="ARBA00023065"/>
    </source>
</evidence>
<keyword evidence="7" id="KW-0630">Potassium</keyword>
<organism evidence="17 18">
    <name type="scientific">Panicum hallii var. hallii</name>
    <dbReference type="NCBI Taxonomy" id="1504633"/>
    <lineage>
        <taxon>Eukaryota</taxon>
        <taxon>Viridiplantae</taxon>
        <taxon>Streptophyta</taxon>
        <taxon>Embryophyta</taxon>
        <taxon>Tracheophyta</taxon>
        <taxon>Spermatophyta</taxon>
        <taxon>Magnoliopsida</taxon>
        <taxon>Liliopsida</taxon>
        <taxon>Poales</taxon>
        <taxon>Poaceae</taxon>
        <taxon>PACMAD clade</taxon>
        <taxon>Panicoideae</taxon>
        <taxon>Panicodae</taxon>
        <taxon>Paniceae</taxon>
        <taxon>Panicinae</taxon>
        <taxon>Panicum</taxon>
        <taxon>Panicum sect. Panicum</taxon>
    </lineage>
</organism>
<dbReference type="InterPro" id="IPR057290">
    <property type="entry name" value="CHX17_C"/>
</dbReference>
<evidence type="ECO:0000256" key="2">
    <source>
        <dbReference type="ARBA" id="ARBA00004119"/>
    </source>
</evidence>
<protein>
    <submittedName>
        <fullName evidence="17">Uncharacterized protein</fullName>
    </submittedName>
</protein>
<keyword evidence="18" id="KW-1185">Reference proteome</keyword>
<dbReference type="Gene3D" id="3.40.50.12370">
    <property type="match status" value="1"/>
</dbReference>
<keyword evidence="10 13" id="KW-0472">Membrane</keyword>
<feature type="transmembrane region" description="Helical" evidence="13">
    <location>
        <begin position="103"/>
        <end position="124"/>
    </location>
</feature>
<dbReference type="PANTHER" id="PTHR32468">
    <property type="entry name" value="CATION/H + ANTIPORTER"/>
    <property type="match status" value="1"/>
</dbReference>
<evidence type="ECO:0000256" key="3">
    <source>
        <dbReference type="ARBA" id="ARBA00004141"/>
    </source>
</evidence>
<dbReference type="InterPro" id="IPR006153">
    <property type="entry name" value="Cation/H_exchanger_TM"/>
</dbReference>
<dbReference type="Pfam" id="PF23256">
    <property type="entry name" value="CHX17_2nd"/>
    <property type="match status" value="1"/>
</dbReference>
<reference evidence="17 18" key="1">
    <citation type="submission" date="2018-04" db="EMBL/GenBank/DDBJ databases">
        <title>WGS assembly of Panicum hallii var. hallii HAL2.</title>
        <authorList>
            <person name="Lovell J."/>
            <person name="Jenkins J."/>
            <person name="Lowry D."/>
            <person name="Mamidi S."/>
            <person name="Sreedasyam A."/>
            <person name="Weng X."/>
            <person name="Barry K."/>
            <person name="Bonette J."/>
            <person name="Campitelli B."/>
            <person name="Daum C."/>
            <person name="Gordon S."/>
            <person name="Gould B."/>
            <person name="Lipzen A."/>
            <person name="MacQueen A."/>
            <person name="Palacio-Mejia J."/>
            <person name="Plott C."/>
            <person name="Shakirov E."/>
            <person name="Shu S."/>
            <person name="Yoshinaga Y."/>
            <person name="Zane M."/>
            <person name="Rokhsar D."/>
            <person name="Grimwood J."/>
            <person name="Schmutz J."/>
            <person name="Juenger T."/>
        </authorList>
    </citation>
    <scope>NUCLEOTIDE SEQUENCE [LARGE SCALE GENOMIC DNA]</scope>
    <source>
        <strain evidence="18">cv. HAL2</strain>
    </source>
</reference>
<dbReference type="InterPro" id="IPR057291">
    <property type="entry name" value="CHX17_2nd"/>
</dbReference>
<evidence type="ECO:0000256" key="8">
    <source>
        <dbReference type="ARBA" id="ARBA00022989"/>
    </source>
</evidence>
<keyword evidence="5" id="KW-0633">Potassium transport</keyword>
<accession>A0A2T7CJ81</accession>
<feature type="transmembrane region" description="Helical" evidence="13">
    <location>
        <begin position="42"/>
        <end position="61"/>
    </location>
</feature>
<feature type="transmembrane region" description="Helical" evidence="13">
    <location>
        <begin position="73"/>
        <end position="91"/>
    </location>
</feature>
<feature type="transmembrane region" description="Helical" evidence="13">
    <location>
        <begin position="274"/>
        <end position="294"/>
    </location>
</feature>
<dbReference type="Pfam" id="PF23259">
    <property type="entry name" value="CHX17_C"/>
    <property type="match status" value="1"/>
</dbReference>
<feature type="transmembrane region" description="Helical" evidence="13">
    <location>
        <begin position="136"/>
        <end position="157"/>
    </location>
</feature>
<evidence type="ECO:0000256" key="11">
    <source>
        <dbReference type="ARBA" id="ARBA00038341"/>
    </source>
</evidence>